<dbReference type="Pfam" id="PF03101">
    <property type="entry name" value="FAR1"/>
    <property type="match status" value="1"/>
</dbReference>
<dbReference type="GO" id="GO:0008270">
    <property type="term" value="F:zinc ion binding"/>
    <property type="evidence" value="ECO:0007669"/>
    <property type="project" value="UniProtKB-KW"/>
</dbReference>
<evidence type="ECO:0000259" key="5">
    <source>
        <dbReference type="PROSITE" id="PS50966"/>
    </source>
</evidence>
<accession>A0A2H5N1U5</accession>
<evidence type="ECO:0000313" key="7">
    <source>
        <dbReference type="Proteomes" id="UP000236630"/>
    </source>
</evidence>
<dbReference type="InterPro" id="IPR007527">
    <property type="entry name" value="Znf_SWIM"/>
</dbReference>
<dbReference type="PROSITE" id="PS50966">
    <property type="entry name" value="ZF_SWIM"/>
    <property type="match status" value="1"/>
</dbReference>
<gene>
    <name evidence="6" type="ORF">CUMW_276600</name>
</gene>
<evidence type="ECO:0000313" key="6">
    <source>
        <dbReference type="EMBL" id="GAY34223.1"/>
    </source>
</evidence>
<evidence type="ECO:0000256" key="4">
    <source>
        <dbReference type="PROSITE-ProRule" id="PRU00325"/>
    </source>
</evidence>
<keyword evidence="7" id="KW-1185">Reference proteome</keyword>
<keyword evidence="3" id="KW-0862">Zinc</keyword>
<reference evidence="6 7" key="1">
    <citation type="journal article" date="2017" name="Front. Genet.">
        <title>Draft sequencing of the heterozygous diploid genome of Satsuma (Citrus unshiu Marc.) using a hybrid assembly approach.</title>
        <authorList>
            <person name="Shimizu T."/>
            <person name="Tanizawa Y."/>
            <person name="Mochizuki T."/>
            <person name="Nagasaki H."/>
            <person name="Yoshioka T."/>
            <person name="Toyoda A."/>
            <person name="Fujiyama A."/>
            <person name="Kaminuma E."/>
            <person name="Nakamura Y."/>
        </authorList>
    </citation>
    <scope>NUCLEOTIDE SEQUENCE [LARGE SCALE GENOMIC DNA]</scope>
    <source>
        <strain evidence="7">cv. Miyagawa wase</strain>
    </source>
</reference>
<dbReference type="EMBL" id="BDQV01001679">
    <property type="protein sequence ID" value="GAY34223.1"/>
    <property type="molecule type" value="Genomic_DNA"/>
</dbReference>
<organism evidence="6 7">
    <name type="scientific">Citrus unshiu</name>
    <name type="common">Satsuma mandarin</name>
    <name type="synonym">Citrus nobilis var. unshiu</name>
    <dbReference type="NCBI Taxonomy" id="55188"/>
    <lineage>
        <taxon>Eukaryota</taxon>
        <taxon>Viridiplantae</taxon>
        <taxon>Streptophyta</taxon>
        <taxon>Embryophyta</taxon>
        <taxon>Tracheophyta</taxon>
        <taxon>Spermatophyta</taxon>
        <taxon>Magnoliopsida</taxon>
        <taxon>eudicotyledons</taxon>
        <taxon>Gunneridae</taxon>
        <taxon>Pentapetalae</taxon>
        <taxon>rosids</taxon>
        <taxon>malvids</taxon>
        <taxon>Sapindales</taxon>
        <taxon>Rutaceae</taxon>
        <taxon>Aurantioideae</taxon>
        <taxon>Citrus</taxon>
    </lineage>
</organism>
<dbReference type="InterPro" id="IPR006564">
    <property type="entry name" value="Znf_PMZ"/>
</dbReference>
<evidence type="ECO:0000256" key="1">
    <source>
        <dbReference type="ARBA" id="ARBA00022723"/>
    </source>
</evidence>
<evidence type="ECO:0000256" key="2">
    <source>
        <dbReference type="ARBA" id="ARBA00022771"/>
    </source>
</evidence>
<protein>
    <recommendedName>
        <fullName evidence="5">SWIM-type domain-containing protein</fullName>
    </recommendedName>
</protein>
<keyword evidence="1" id="KW-0479">Metal-binding</keyword>
<keyword evidence="2 4" id="KW-0863">Zinc-finger</keyword>
<dbReference type="PANTHER" id="PTHR47718">
    <property type="entry name" value="OS01G0519700 PROTEIN"/>
    <property type="match status" value="1"/>
</dbReference>
<comment type="caution">
    <text evidence="6">The sequence shown here is derived from an EMBL/GenBank/DDBJ whole genome shotgun (WGS) entry which is preliminary data.</text>
</comment>
<dbReference type="AlphaFoldDB" id="A0A2H5N1U5"/>
<name>A0A2H5N1U5_CITUN</name>
<proteinExistence type="predicted"/>
<evidence type="ECO:0000256" key="3">
    <source>
        <dbReference type="ARBA" id="ARBA00022833"/>
    </source>
</evidence>
<dbReference type="STRING" id="55188.A0A2H5N1U5"/>
<dbReference type="InterPro" id="IPR004330">
    <property type="entry name" value="FAR1_DNA_bnd_dom"/>
</dbReference>
<feature type="domain" description="SWIM-type" evidence="5">
    <location>
        <begin position="239"/>
        <end position="275"/>
    </location>
</feature>
<sequence length="433" mass="49085">MRQDTAVAVSVHNNGAASLEGAISDDSLSLATCTFNSISSNQFELLLPNSEANTQPSNSDRTFSSYASRDRLSESDVIGRVFSSIEEAETFYFDYAKSIGFSVRKNIMRTNVQGQVTVRRWVCSKEGKRSKKYLELPDRKKTAKPLTRELCRATFHIRFDHRKGVWVACEWVDTHTHVLVPAVQKHYEQQAATIYTRTVFNRVLKELREDGLLYISNCMSDVGRRIYVIKKFKLEDRSWRVVFHEADSKLVCTCHLMQSLGIPCSHSFTVMKAENLSEIPKCMILPRWTKNSKIAQSYLQHFSSKPSMNEAARIGSLTIACRNLIHFAAKTVDSYNDAIQVIHGLNLRAQDVLDIDAIPRASTKGRPVDIIKDPLIIKTKGSAKTTKASVKKRLCGVMDSSNGFTFPSQDLSQNNRGGTIPPQWHEWWHYNVR</sequence>
<dbReference type="Proteomes" id="UP000236630">
    <property type="component" value="Unassembled WGS sequence"/>
</dbReference>
<dbReference type="SMART" id="SM00575">
    <property type="entry name" value="ZnF_PMZ"/>
    <property type="match status" value="1"/>
</dbReference>